<dbReference type="InterPro" id="IPR016035">
    <property type="entry name" value="Acyl_Trfase/lysoPLipase"/>
</dbReference>
<organism evidence="6 7">
    <name type="scientific">Hyphococcus luteus</name>
    <dbReference type="NCBI Taxonomy" id="2058213"/>
    <lineage>
        <taxon>Bacteria</taxon>
        <taxon>Pseudomonadati</taxon>
        <taxon>Pseudomonadota</taxon>
        <taxon>Alphaproteobacteria</taxon>
        <taxon>Parvularculales</taxon>
        <taxon>Parvularculaceae</taxon>
        <taxon>Hyphococcus</taxon>
    </lineage>
</organism>
<dbReference type="RefSeq" id="WP_104828857.1">
    <property type="nucleotide sequence ID" value="NZ_PJCH01000003.1"/>
</dbReference>
<keyword evidence="1 4" id="KW-0378">Hydrolase</keyword>
<dbReference type="GO" id="GO:0006631">
    <property type="term" value="P:fatty acid metabolic process"/>
    <property type="evidence" value="ECO:0007669"/>
    <property type="project" value="TreeGrafter"/>
</dbReference>
<dbReference type="InterPro" id="IPR002641">
    <property type="entry name" value="PNPLA_dom"/>
</dbReference>
<keyword evidence="3 4" id="KW-0443">Lipid metabolism</keyword>
<reference evidence="6 7" key="1">
    <citation type="submission" date="2017-12" db="EMBL/GenBank/DDBJ databases">
        <authorList>
            <person name="Hurst M.R.H."/>
        </authorList>
    </citation>
    <scope>NUCLEOTIDE SEQUENCE [LARGE SCALE GENOMIC DNA]</scope>
    <source>
        <strain evidence="6 7">SY-3-19</strain>
    </source>
</reference>
<keyword evidence="7" id="KW-1185">Reference proteome</keyword>
<dbReference type="Proteomes" id="UP000239504">
    <property type="component" value="Unassembled WGS sequence"/>
</dbReference>
<dbReference type="PANTHER" id="PTHR24185">
    <property type="entry name" value="CALCIUM-INDEPENDENT PHOSPHOLIPASE A2-GAMMA"/>
    <property type="match status" value="1"/>
</dbReference>
<evidence type="ECO:0000256" key="3">
    <source>
        <dbReference type="ARBA" id="ARBA00023098"/>
    </source>
</evidence>
<evidence type="ECO:0000259" key="5">
    <source>
        <dbReference type="PROSITE" id="PS51635"/>
    </source>
</evidence>
<dbReference type="Gene3D" id="3.40.1090.10">
    <property type="entry name" value="Cytosolic phospholipase A2 catalytic domain"/>
    <property type="match status" value="1"/>
</dbReference>
<dbReference type="PANTHER" id="PTHR24185:SF1">
    <property type="entry name" value="CALCIUM-INDEPENDENT PHOSPHOLIPASE A2-GAMMA"/>
    <property type="match status" value="1"/>
</dbReference>
<feature type="domain" description="PNPLA" evidence="5">
    <location>
        <begin position="16"/>
        <end position="197"/>
    </location>
</feature>
<evidence type="ECO:0000256" key="2">
    <source>
        <dbReference type="ARBA" id="ARBA00022963"/>
    </source>
</evidence>
<dbReference type="OrthoDB" id="9807112at2"/>
<dbReference type="PROSITE" id="PS51635">
    <property type="entry name" value="PNPLA"/>
    <property type="match status" value="1"/>
</dbReference>
<feature type="short sequence motif" description="GXGXXG" evidence="4">
    <location>
        <begin position="20"/>
        <end position="25"/>
    </location>
</feature>
<evidence type="ECO:0000256" key="4">
    <source>
        <dbReference type="PROSITE-ProRule" id="PRU01161"/>
    </source>
</evidence>
<comment type="caution">
    <text evidence="6">The sequence shown here is derived from an EMBL/GenBank/DDBJ whole genome shotgun (WGS) entry which is preliminary data.</text>
</comment>
<feature type="short sequence motif" description="DGA/G" evidence="4">
    <location>
        <begin position="184"/>
        <end position="186"/>
    </location>
</feature>
<dbReference type="EMBL" id="PJCH01000003">
    <property type="protein sequence ID" value="PQA89220.1"/>
    <property type="molecule type" value="Genomic_DNA"/>
</dbReference>
<feature type="active site" description="Proton acceptor" evidence="4">
    <location>
        <position position="184"/>
    </location>
</feature>
<dbReference type="SUPFAM" id="SSF52151">
    <property type="entry name" value="FabD/lysophospholipase-like"/>
    <property type="match status" value="1"/>
</dbReference>
<accession>A0A2S7K9N1</accession>
<name>A0A2S7K9N1_9PROT</name>
<keyword evidence="2 4" id="KW-0442">Lipid degradation</keyword>
<evidence type="ECO:0000313" key="6">
    <source>
        <dbReference type="EMBL" id="PQA89220.1"/>
    </source>
</evidence>
<evidence type="ECO:0000256" key="1">
    <source>
        <dbReference type="ARBA" id="ARBA00022801"/>
    </source>
</evidence>
<feature type="active site" description="Nucleophile" evidence="4">
    <location>
        <position position="54"/>
    </location>
</feature>
<evidence type="ECO:0000313" key="7">
    <source>
        <dbReference type="Proteomes" id="UP000239504"/>
    </source>
</evidence>
<dbReference type="AlphaFoldDB" id="A0A2S7K9N1"/>
<dbReference type="Pfam" id="PF01734">
    <property type="entry name" value="Patatin"/>
    <property type="match status" value="1"/>
</dbReference>
<protein>
    <submittedName>
        <fullName evidence="6">Patatin</fullName>
    </submittedName>
</protein>
<dbReference type="GO" id="GO:0004620">
    <property type="term" value="F:phospholipase activity"/>
    <property type="evidence" value="ECO:0007669"/>
    <property type="project" value="TreeGrafter"/>
</dbReference>
<sequence length="319" mass="34762">MSVSEPGKDRSTCYILSLDGGGAKGFYTLGVLRELEGLLGTPLCQKFDLIFGTSTGSIIAALLAIGRSVEDVHDLYNEHVPRIMRAKSPSAKSLKLGEAGEAAVGDMRFDAVRTGLGIVAAKWQVETPMIFKSTPEQAHGRKATFVPGFGCTLSDAVQASSSAYPFFERKWVTTHQGDNVELVDGGYCANNPTLYALADAVAAFGVKPEQCHVLSLGTGNYPEPKPTLVKRVVKNLRSVQLLQKTLSVNTASMEQLRRVLFPQTPTVRIDDTFDHPEMATDFLEHDMAKLNLLRQRGAESFASREFEIVELLGERDGHS</sequence>
<dbReference type="GO" id="GO:0016020">
    <property type="term" value="C:membrane"/>
    <property type="evidence" value="ECO:0007669"/>
    <property type="project" value="TreeGrafter"/>
</dbReference>
<feature type="short sequence motif" description="GXSXG" evidence="4">
    <location>
        <begin position="52"/>
        <end position="56"/>
    </location>
</feature>
<dbReference type="GO" id="GO:0016042">
    <property type="term" value="P:lipid catabolic process"/>
    <property type="evidence" value="ECO:0007669"/>
    <property type="project" value="UniProtKB-UniRule"/>
</dbReference>
<gene>
    <name evidence="6" type="ORF">CW354_04590</name>
</gene>
<proteinExistence type="predicted"/>
<dbReference type="CDD" id="cd07199">
    <property type="entry name" value="Pat17_PNPLA8_PNPLA9_like"/>
    <property type="match status" value="1"/>
</dbReference>